<dbReference type="InterPro" id="IPR028987">
    <property type="entry name" value="ATP_synth_B-like_membr_sf"/>
</dbReference>
<accession>A0A7Z0CIP2</accession>
<evidence type="ECO:0000256" key="11">
    <source>
        <dbReference type="ARBA" id="ARBA00023310"/>
    </source>
</evidence>
<dbReference type="NCBIfam" id="NF004412">
    <property type="entry name" value="PRK05759.1-3"/>
    <property type="match status" value="1"/>
</dbReference>
<evidence type="ECO:0000256" key="9">
    <source>
        <dbReference type="ARBA" id="ARBA00023065"/>
    </source>
</evidence>
<keyword evidence="7 14" id="KW-0375">Hydrogen ion transport</keyword>
<evidence type="ECO:0000256" key="4">
    <source>
        <dbReference type="ARBA" id="ARBA00022475"/>
    </source>
</evidence>
<evidence type="ECO:0000313" key="17">
    <source>
        <dbReference type="EMBL" id="NYI42149.1"/>
    </source>
</evidence>
<feature type="transmembrane region" description="Helical" evidence="14">
    <location>
        <begin position="29"/>
        <end position="48"/>
    </location>
</feature>
<keyword evidence="9 14" id="KW-0406">Ion transport</keyword>
<name>A0A7Z0CIP2_9MICO</name>
<keyword evidence="10 14" id="KW-0472">Membrane</keyword>
<keyword evidence="5 14" id="KW-0138">CF(0)</keyword>
<comment type="caution">
    <text evidence="17">The sequence shown here is derived from an EMBL/GenBank/DDBJ whole genome shotgun (WGS) entry which is preliminary data.</text>
</comment>
<evidence type="ECO:0000256" key="16">
    <source>
        <dbReference type="SAM" id="Coils"/>
    </source>
</evidence>
<dbReference type="HAMAP" id="MF_01398">
    <property type="entry name" value="ATP_synth_b_bprime"/>
    <property type="match status" value="1"/>
</dbReference>
<dbReference type="EMBL" id="JACBZO010000001">
    <property type="protein sequence ID" value="NYI42149.1"/>
    <property type="molecule type" value="Genomic_DNA"/>
</dbReference>
<evidence type="ECO:0000256" key="15">
    <source>
        <dbReference type="RuleBase" id="RU003848"/>
    </source>
</evidence>
<keyword evidence="18" id="KW-1185">Reference proteome</keyword>
<evidence type="ECO:0000256" key="12">
    <source>
        <dbReference type="ARBA" id="ARBA00025198"/>
    </source>
</evidence>
<evidence type="ECO:0000256" key="1">
    <source>
        <dbReference type="ARBA" id="ARBA00004162"/>
    </source>
</evidence>
<evidence type="ECO:0000256" key="8">
    <source>
        <dbReference type="ARBA" id="ARBA00022989"/>
    </source>
</evidence>
<dbReference type="GO" id="GO:0046933">
    <property type="term" value="F:proton-transporting ATP synthase activity, rotational mechanism"/>
    <property type="evidence" value="ECO:0007669"/>
    <property type="project" value="UniProtKB-UniRule"/>
</dbReference>
<feature type="coiled-coil region" evidence="16">
    <location>
        <begin position="66"/>
        <end position="100"/>
    </location>
</feature>
<reference evidence="17 18" key="1">
    <citation type="submission" date="2020-07" db="EMBL/GenBank/DDBJ databases">
        <title>Sequencing the genomes of 1000 actinobacteria strains.</title>
        <authorList>
            <person name="Klenk H.-P."/>
        </authorList>
    </citation>
    <scope>NUCLEOTIDE SEQUENCE [LARGE SCALE GENOMIC DNA]</scope>
    <source>
        <strain evidence="17 18">DSM 19970</strain>
    </source>
</reference>
<organism evidence="17 18">
    <name type="scientific">Demequina lutea</name>
    <dbReference type="NCBI Taxonomy" id="431489"/>
    <lineage>
        <taxon>Bacteria</taxon>
        <taxon>Bacillati</taxon>
        <taxon>Actinomycetota</taxon>
        <taxon>Actinomycetes</taxon>
        <taxon>Micrococcales</taxon>
        <taxon>Demequinaceae</taxon>
        <taxon>Demequina</taxon>
    </lineage>
</organism>
<comment type="similarity">
    <text evidence="2 14 15">Belongs to the ATPase B chain family.</text>
</comment>
<keyword evidence="3 14" id="KW-0813">Transport</keyword>
<evidence type="ECO:0000256" key="7">
    <source>
        <dbReference type="ARBA" id="ARBA00022781"/>
    </source>
</evidence>
<comment type="function">
    <text evidence="12 14">F(1)F(0) ATP synthase produces ATP from ADP in the presence of a proton or sodium gradient. F-type ATPases consist of two structural domains, F(1) containing the extramembraneous catalytic core and F(0) containing the membrane proton channel, linked together by a central stalk and a peripheral stalk. During catalysis, ATP synthesis in the catalytic domain of F(1) is coupled via a rotary mechanism of the central stalk subunits to proton translocation.</text>
</comment>
<evidence type="ECO:0000256" key="3">
    <source>
        <dbReference type="ARBA" id="ARBA00022448"/>
    </source>
</evidence>
<protein>
    <recommendedName>
        <fullName evidence="14">ATP synthase subunit b</fullName>
    </recommendedName>
    <alternativeName>
        <fullName evidence="14">ATP synthase F(0) sector subunit b</fullName>
    </alternativeName>
    <alternativeName>
        <fullName evidence="14">ATPase subunit I</fullName>
    </alternativeName>
    <alternativeName>
        <fullName evidence="14">F-type ATPase subunit b</fullName>
        <shortName evidence="14">F-ATPase subunit b</shortName>
    </alternativeName>
</protein>
<sequence length="187" mass="20371">MLSNHLVAAAASDAAAQPHNIFLPEMYDIFWSIVVLLLIGGAMYYYVLPTFKKVLDERAELIEGGISKAEEAQAQAAAALEEYTAQLRVARAEAARIREDARHEAGQIIADGREKAFHDAERIAETSLKQLAAERQQAVVTLHADIAGLATELASRIVGEALTNDARQQRVIDGFLDELESTTKAKA</sequence>
<evidence type="ECO:0000313" key="18">
    <source>
        <dbReference type="Proteomes" id="UP000547973"/>
    </source>
</evidence>
<keyword evidence="8 14" id="KW-1133">Transmembrane helix</keyword>
<dbReference type="GO" id="GO:0046961">
    <property type="term" value="F:proton-transporting ATPase activity, rotational mechanism"/>
    <property type="evidence" value="ECO:0007669"/>
    <property type="project" value="TreeGrafter"/>
</dbReference>
<evidence type="ECO:0000256" key="13">
    <source>
        <dbReference type="ARBA" id="ARBA00025830"/>
    </source>
</evidence>
<comment type="function">
    <text evidence="14">Component of the F(0) channel, it forms part of the peripheral stalk, linking F(1) to F(0).</text>
</comment>
<dbReference type="GO" id="GO:0005886">
    <property type="term" value="C:plasma membrane"/>
    <property type="evidence" value="ECO:0007669"/>
    <property type="project" value="UniProtKB-SubCell"/>
</dbReference>
<dbReference type="InterPro" id="IPR050059">
    <property type="entry name" value="ATP_synthase_B_chain"/>
</dbReference>
<evidence type="ECO:0000256" key="5">
    <source>
        <dbReference type="ARBA" id="ARBA00022547"/>
    </source>
</evidence>
<dbReference type="Pfam" id="PF00430">
    <property type="entry name" value="ATP-synt_B"/>
    <property type="match status" value="1"/>
</dbReference>
<dbReference type="InterPro" id="IPR002146">
    <property type="entry name" value="ATP_synth_b/b'su_bac/chlpt"/>
</dbReference>
<dbReference type="PANTHER" id="PTHR33445">
    <property type="entry name" value="ATP SYNTHASE SUBUNIT B', CHLOROPLASTIC"/>
    <property type="match status" value="1"/>
</dbReference>
<evidence type="ECO:0000256" key="10">
    <source>
        <dbReference type="ARBA" id="ARBA00023136"/>
    </source>
</evidence>
<dbReference type="OrthoDB" id="5243563at2"/>
<dbReference type="GO" id="GO:0045259">
    <property type="term" value="C:proton-transporting ATP synthase complex"/>
    <property type="evidence" value="ECO:0007669"/>
    <property type="project" value="UniProtKB-KW"/>
</dbReference>
<keyword evidence="11 14" id="KW-0066">ATP synthesis</keyword>
<gene>
    <name evidence="14" type="primary">atpF</name>
    <name evidence="17" type="ORF">BKA03_002268</name>
</gene>
<dbReference type="AlphaFoldDB" id="A0A7Z0CIP2"/>
<dbReference type="SUPFAM" id="SSF81573">
    <property type="entry name" value="F1F0 ATP synthase subunit B, membrane domain"/>
    <property type="match status" value="1"/>
</dbReference>
<keyword evidence="4 14" id="KW-1003">Cell membrane</keyword>
<proteinExistence type="inferred from homology"/>
<dbReference type="RefSeq" id="WP_083971068.1">
    <property type="nucleotide sequence ID" value="NZ_BBRC01000002.1"/>
</dbReference>
<keyword evidence="6 14" id="KW-0812">Transmembrane</keyword>
<dbReference type="InterPro" id="IPR005864">
    <property type="entry name" value="ATP_synth_F0_bsu_bac"/>
</dbReference>
<evidence type="ECO:0000256" key="6">
    <source>
        <dbReference type="ARBA" id="ARBA00022692"/>
    </source>
</evidence>
<dbReference type="CDD" id="cd06503">
    <property type="entry name" value="ATP-synt_Fo_b"/>
    <property type="match status" value="1"/>
</dbReference>
<evidence type="ECO:0000256" key="2">
    <source>
        <dbReference type="ARBA" id="ARBA00005513"/>
    </source>
</evidence>
<comment type="subcellular location">
    <subcellularLocation>
        <location evidence="1 14">Cell membrane</location>
        <topology evidence="1 14">Single-pass membrane protein</topology>
    </subcellularLocation>
</comment>
<dbReference type="PANTHER" id="PTHR33445:SF1">
    <property type="entry name" value="ATP SYNTHASE SUBUNIT B"/>
    <property type="match status" value="1"/>
</dbReference>
<dbReference type="Gene3D" id="1.20.5.620">
    <property type="entry name" value="F1F0 ATP synthase subunit B, membrane domain"/>
    <property type="match status" value="1"/>
</dbReference>
<comment type="subunit">
    <text evidence="13 14">F-type ATPases have 2 components, F(1) - the catalytic core - and F(0) - the membrane proton channel. F(1) has five subunits: alpha(3), beta(3), gamma(1), delta(1), epsilon(1). F(0) has three main subunits: a(1), b(2) and c(10-14). The alpha and beta chains form an alternating ring which encloses part of the gamma chain. F(1) is attached to F(0) by a central stalk formed by the gamma and epsilon chains, while a peripheral stalk is formed by the delta and b chains.</text>
</comment>
<keyword evidence="16" id="KW-0175">Coiled coil</keyword>
<dbReference type="Proteomes" id="UP000547973">
    <property type="component" value="Unassembled WGS sequence"/>
</dbReference>
<evidence type="ECO:0000256" key="14">
    <source>
        <dbReference type="HAMAP-Rule" id="MF_01398"/>
    </source>
</evidence>
<dbReference type="NCBIfam" id="TIGR01144">
    <property type="entry name" value="ATP_synt_b"/>
    <property type="match status" value="1"/>
</dbReference>